<keyword evidence="7 11" id="KW-0547">Nucleotide-binding</keyword>
<dbReference type="GO" id="GO:0005832">
    <property type="term" value="C:chaperonin-containing T-complex"/>
    <property type="evidence" value="ECO:0007669"/>
    <property type="project" value="UniProtKB-ARBA"/>
</dbReference>
<keyword evidence="14" id="KW-1185">Reference proteome</keyword>
<keyword evidence="6" id="KW-0963">Cytoplasm</keyword>
<evidence type="ECO:0000256" key="3">
    <source>
        <dbReference type="ARBA" id="ARBA00008020"/>
    </source>
</evidence>
<accession>A0A9W7Y1I2</accession>
<dbReference type="CDD" id="cd03335">
    <property type="entry name" value="TCP1_alpha"/>
    <property type="match status" value="1"/>
</dbReference>
<comment type="caution">
    <text evidence="13">The sequence shown here is derived from an EMBL/GenBank/DDBJ whole genome shotgun (WGS) entry which is preliminary data.</text>
</comment>
<dbReference type="PROSITE" id="PS00750">
    <property type="entry name" value="TCP1_1"/>
    <property type="match status" value="1"/>
</dbReference>
<dbReference type="InterPro" id="IPR002194">
    <property type="entry name" value="Chaperonin_TCP-1_CS"/>
</dbReference>
<dbReference type="Gene3D" id="1.10.560.10">
    <property type="entry name" value="GroEL-like equatorial domain"/>
    <property type="match status" value="1"/>
</dbReference>
<name>A0A9W7Y1I2_9FUNG</name>
<dbReference type="InterPro" id="IPR002423">
    <property type="entry name" value="Cpn60/GroEL/TCP-1"/>
</dbReference>
<evidence type="ECO:0000256" key="10">
    <source>
        <dbReference type="ARBA" id="ARBA00030049"/>
    </source>
</evidence>
<dbReference type="GO" id="GO:0016887">
    <property type="term" value="F:ATP hydrolysis activity"/>
    <property type="evidence" value="ECO:0007669"/>
    <property type="project" value="InterPro"/>
</dbReference>
<evidence type="ECO:0000256" key="4">
    <source>
        <dbReference type="ARBA" id="ARBA00011381"/>
    </source>
</evidence>
<dbReference type="FunFam" id="1.10.560.10:FF:000070">
    <property type="entry name" value="Uncharacterized protein"/>
    <property type="match status" value="1"/>
</dbReference>
<dbReference type="InterPro" id="IPR012715">
    <property type="entry name" value="Chap_CCT_alpha"/>
</dbReference>
<dbReference type="InterPro" id="IPR054827">
    <property type="entry name" value="thermosome_alpha"/>
</dbReference>
<evidence type="ECO:0000256" key="6">
    <source>
        <dbReference type="ARBA" id="ARBA00022490"/>
    </source>
</evidence>
<comment type="subunit">
    <text evidence="4">Component of the T-complex protein 1 (TCP1) complex.</text>
</comment>
<dbReference type="GO" id="GO:0140662">
    <property type="term" value="F:ATP-dependent protein folding chaperone"/>
    <property type="evidence" value="ECO:0007669"/>
    <property type="project" value="InterPro"/>
</dbReference>
<dbReference type="InterPro" id="IPR027413">
    <property type="entry name" value="GROEL-like_equatorial_sf"/>
</dbReference>
<dbReference type="AlphaFoldDB" id="A0A9W7Y1I2"/>
<dbReference type="SUPFAM" id="SSF52029">
    <property type="entry name" value="GroEL apical domain-like"/>
    <property type="match status" value="1"/>
</dbReference>
<dbReference type="GO" id="GO:0005524">
    <property type="term" value="F:ATP binding"/>
    <property type="evidence" value="ECO:0007669"/>
    <property type="project" value="UniProtKB-KW"/>
</dbReference>
<evidence type="ECO:0000256" key="2">
    <source>
        <dbReference type="ARBA" id="ARBA00004496"/>
    </source>
</evidence>
<dbReference type="InterPro" id="IPR027409">
    <property type="entry name" value="GroEL-like_apical_dom_sf"/>
</dbReference>
<dbReference type="PROSITE" id="PS00751">
    <property type="entry name" value="TCP1_2"/>
    <property type="match status" value="1"/>
</dbReference>
<dbReference type="NCBIfam" id="NF041083">
    <property type="entry name" value="thermosome_beta"/>
    <property type="match status" value="1"/>
</dbReference>
<gene>
    <name evidence="13" type="primary">cct1</name>
    <name evidence="13" type="ORF">LPJ53_002796</name>
</gene>
<comment type="function">
    <text evidence="1">Molecular chaperone; assists the folding of proteins upon ATP hydrolysis.</text>
</comment>
<dbReference type="SUPFAM" id="SSF54849">
    <property type="entry name" value="GroEL-intermediate domain like"/>
    <property type="match status" value="1"/>
</dbReference>
<dbReference type="InterPro" id="IPR027410">
    <property type="entry name" value="TCP-1-like_intermed_sf"/>
</dbReference>
<proteinExistence type="inferred from homology"/>
<dbReference type="NCBIfam" id="NF041082">
    <property type="entry name" value="thermosome_alpha"/>
    <property type="match status" value="1"/>
</dbReference>
<evidence type="ECO:0000256" key="12">
    <source>
        <dbReference type="SAM" id="MobiDB-lite"/>
    </source>
</evidence>
<evidence type="ECO:0000256" key="11">
    <source>
        <dbReference type="RuleBase" id="RU004187"/>
    </source>
</evidence>
<dbReference type="NCBIfam" id="TIGR02340">
    <property type="entry name" value="chap_CCT_alpha"/>
    <property type="match status" value="1"/>
</dbReference>
<dbReference type="Pfam" id="PF00118">
    <property type="entry name" value="Cpn60_TCP1"/>
    <property type="match status" value="1"/>
</dbReference>
<dbReference type="Gene3D" id="3.30.260.10">
    <property type="entry name" value="TCP-1-like chaperonin intermediate domain"/>
    <property type="match status" value="1"/>
</dbReference>
<dbReference type="InterPro" id="IPR017998">
    <property type="entry name" value="Chaperone_TCP-1"/>
</dbReference>
<dbReference type="PANTHER" id="PTHR11353">
    <property type="entry name" value="CHAPERONIN"/>
    <property type="match status" value="1"/>
</dbReference>
<evidence type="ECO:0000313" key="14">
    <source>
        <dbReference type="Proteomes" id="UP001149813"/>
    </source>
</evidence>
<keyword evidence="9 11" id="KW-0143">Chaperone</keyword>
<protein>
    <recommendedName>
        <fullName evidence="5">T-complex protein 1 subunit alpha</fullName>
    </recommendedName>
    <alternativeName>
        <fullName evidence="10">CCT-alpha</fullName>
    </alternativeName>
</protein>
<keyword evidence="8 11" id="KW-0067">ATP-binding</keyword>
<dbReference type="SUPFAM" id="SSF48592">
    <property type="entry name" value="GroEL equatorial domain-like"/>
    <property type="match status" value="1"/>
</dbReference>
<dbReference type="InterPro" id="IPR053374">
    <property type="entry name" value="TCP-1_chaperonin"/>
</dbReference>
<sequence>MTQFDNEDSQSRSREPGFIFVSHGNPEPGFHVPPQALQEPSYYTPPPNGQYAEDYPSQPYTQGTNAYPPQQNNQGYDYNPPAQEIQPVDSAYNTRTHQEPQDPGHYKPQQIEPVPEDASVKYGTDANKQRYSLPPAYNTVPPTQQPQYTNVYYANTASGPQNNHLFSTSAPTYHTNPPNGYVPPPAVPPQTFQQPKGYIYAQGPYQQPYGQPPIFIQHTEDNKYKRLVKENPKEVGVFAALGACLFGTMSGIFDTNNQDSALFIGGSRVSGQEVRAQNVMAALSIANVIKTSLGPVGLDKMLVDDVGDVTISNDGATILQLLEVEHPAGKILVKLAQQQDTEVGDGTTSVVIIAAELLRRANELIKNHIHPATVITGYRLACKEACKFIADQMALKVDKLGQEALISVAMTTISSKILGAYGTFFAEMAVNSLSAVKSVDFRGKARYPVKAVNIMKVKGASARESSYFTGYALYRPLTSAAMKRSLKNPKIAVIDFDITKTRMKMGINIVIDNPDNLEAIRKREADISSERVRIILDAGVTAVFSTRGIDDMYVKMFAEAGAVTVTRVPKEDARRIAKGTGASLITTLANLDGGESLDASSIGSAELVEQVRLSDDDVVVIRGAKEQQASTVILRGANDYMLDEMERSFHDSLCAVKRVLESGAVVPGGGSVETALDVYLESFATTLGSREQLAIVEFANALLSIPKQLSVNAAKDSIELISKLRAYHTAAQTAAADSPRSALKNYGLDLHEGKIRDNVKAGVLEPAMSKIKMLKSATEAAINILRIDDMIKLLPEPEKEDPHAHM</sequence>
<reference evidence="13" key="1">
    <citation type="submission" date="2022-07" db="EMBL/GenBank/DDBJ databases">
        <title>Phylogenomic reconstructions and comparative analyses of Kickxellomycotina fungi.</title>
        <authorList>
            <person name="Reynolds N.K."/>
            <person name="Stajich J.E."/>
            <person name="Barry K."/>
            <person name="Grigoriev I.V."/>
            <person name="Crous P."/>
            <person name="Smith M.E."/>
        </authorList>
    </citation>
    <scope>NUCLEOTIDE SEQUENCE</scope>
    <source>
        <strain evidence="13">NBRC 32514</strain>
    </source>
</reference>
<dbReference type="PRINTS" id="PR00304">
    <property type="entry name" value="TCOMPLEXTCP1"/>
</dbReference>
<feature type="region of interest" description="Disordered" evidence="12">
    <location>
        <begin position="1"/>
        <end position="84"/>
    </location>
</feature>
<dbReference type="GO" id="GO:0051082">
    <property type="term" value="F:unfolded protein binding"/>
    <property type="evidence" value="ECO:0007669"/>
    <property type="project" value="InterPro"/>
</dbReference>
<dbReference type="OrthoDB" id="10248520at2759"/>
<evidence type="ECO:0000256" key="8">
    <source>
        <dbReference type="ARBA" id="ARBA00022840"/>
    </source>
</evidence>
<dbReference type="Gene3D" id="3.50.7.10">
    <property type="entry name" value="GroEL"/>
    <property type="match status" value="1"/>
</dbReference>
<evidence type="ECO:0000256" key="9">
    <source>
        <dbReference type="ARBA" id="ARBA00023186"/>
    </source>
</evidence>
<feature type="compositionally biased region" description="Polar residues" evidence="12">
    <location>
        <begin position="58"/>
        <end position="76"/>
    </location>
</feature>
<comment type="similarity">
    <text evidence="3 11">Belongs to the TCP-1 chaperonin family.</text>
</comment>
<organism evidence="13 14">
    <name type="scientific">Coemansia erecta</name>
    <dbReference type="NCBI Taxonomy" id="147472"/>
    <lineage>
        <taxon>Eukaryota</taxon>
        <taxon>Fungi</taxon>
        <taxon>Fungi incertae sedis</taxon>
        <taxon>Zoopagomycota</taxon>
        <taxon>Kickxellomycotina</taxon>
        <taxon>Kickxellomycetes</taxon>
        <taxon>Kickxellales</taxon>
        <taxon>Kickxellaceae</taxon>
        <taxon>Coemansia</taxon>
    </lineage>
</organism>
<evidence type="ECO:0000313" key="13">
    <source>
        <dbReference type="EMBL" id="KAJ1722827.1"/>
    </source>
</evidence>
<dbReference type="Proteomes" id="UP001149813">
    <property type="component" value="Unassembled WGS sequence"/>
</dbReference>
<dbReference type="EMBL" id="JANBOJ010000093">
    <property type="protein sequence ID" value="KAJ1722827.1"/>
    <property type="molecule type" value="Genomic_DNA"/>
</dbReference>
<comment type="subcellular location">
    <subcellularLocation>
        <location evidence="2">Cytoplasm</location>
    </subcellularLocation>
</comment>
<evidence type="ECO:0000256" key="5">
    <source>
        <dbReference type="ARBA" id="ARBA00014424"/>
    </source>
</evidence>
<evidence type="ECO:0000256" key="1">
    <source>
        <dbReference type="ARBA" id="ARBA00002912"/>
    </source>
</evidence>
<dbReference type="PROSITE" id="PS00995">
    <property type="entry name" value="TCP1_3"/>
    <property type="match status" value="1"/>
</dbReference>
<evidence type="ECO:0000256" key="7">
    <source>
        <dbReference type="ARBA" id="ARBA00022741"/>
    </source>
</evidence>